<keyword evidence="1 2" id="KW-0812">Transmembrane</keyword>
<feature type="transmembrane region" description="Helical" evidence="1">
    <location>
        <begin position="344"/>
        <end position="361"/>
    </location>
</feature>
<dbReference type="EMBL" id="GG662245">
    <property type="protein sequence ID" value="EWS71096.1"/>
    <property type="molecule type" value="Genomic_DNA"/>
</dbReference>
<name>W7XBN8_TETTS</name>
<protein>
    <submittedName>
        <fullName evidence="2">Transmembrane protein, putative</fullName>
    </submittedName>
</protein>
<proteinExistence type="predicted"/>
<sequence>MSTKKIKILEFFKNLDIFSESIQFNASKQQLKKRTIFGSILTVTIVILTGIYFFYQSYLYFDGQMEPTVRQQGIVSDQVDIQLDSEMFAFGYYSVLYSKTLMELEEEQNILYKVFFSYFFSSVNGQTQVLPLNIVKCQSPQLKGLYCIDFSKYPDLHLTNLADFGRQFSYIAVTSYNCLDSGQITTTVPQNCSNQTQSDIINNYSLFYKIKTSYFDTTSQVIQDQYKVIQGMSLPDVFAYEELQIQKSITNVKKGFLIQQQETYSFLNSFNYQSSVIPRSQVIQEGSKMLSEIMFRLDESIIYNYIQYPIFTQVLALCNSVLALLILLGYFCRRMAQSFIRRDISFILLQNLFLGTYFNVINSNKIVNFNEPIQEQQSIQTQENQESKADVVHDSQRNILPQLFTPKSSQIVFEQLLTSNCEKKENDFIKEEHEQENLNLNFDQQQKFKLKRVESFQNSINLEKNLRVFVPNMAKNEQSYPQKSNLQQKGNNSPIIKDRFITQKNNNFTQKVNQLNQNGIQKNQIKNINLIKKQTEKHLKILNDISTKQKLEKILFGNKLCKHKDNLYSKGFNQDVQDQLEKSIDESLDFFKFYKEIIFLKKAVMILLSKEQLAALNLIGIAIEQIKPNQINTAMSTLQDEINLNHLQEQFKVLQSQELQLEQIKLFLSRCEGTENLDVIDHRILSSMLLNQSK</sequence>
<dbReference type="AlphaFoldDB" id="W7XBN8"/>
<dbReference type="RefSeq" id="XP_012656395.1">
    <property type="nucleotide sequence ID" value="XM_012800941.1"/>
</dbReference>
<dbReference type="InParanoid" id="W7XBN8"/>
<dbReference type="GeneID" id="24440014"/>
<reference evidence="3" key="1">
    <citation type="journal article" date="2006" name="PLoS Biol.">
        <title>Macronuclear genome sequence of the ciliate Tetrahymena thermophila, a model eukaryote.</title>
        <authorList>
            <person name="Eisen J.A."/>
            <person name="Coyne R.S."/>
            <person name="Wu M."/>
            <person name="Wu D."/>
            <person name="Thiagarajan M."/>
            <person name="Wortman J.R."/>
            <person name="Badger J.H."/>
            <person name="Ren Q."/>
            <person name="Amedeo P."/>
            <person name="Jones K.M."/>
            <person name="Tallon L.J."/>
            <person name="Delcher A.L."/>
            <person name="Salzberg S.L."/>
            <person name="Silva J.C."/>
            <person name="Haas B.J."/>
            <person name="Majoros W.H."/>
            <person name="Farzad M."/>
            <person name="Carlton J.M."/>
            <person name="Smith R.K. Jr."/>
            <person name="Garg J."/>
            <person name="Pearlman R.E."/>
            <person name="Karrer K.M."/>
            <person name="Sun L."/>
            <person name="Manning G."/>
            <person name="Elde N.C."/>
            <person name="Turkewitz A.P."/>
            <person name="Asai D.J."/>
            <person name="Wilkes D.E."/>
            <person name="Wang Y."/>
            <person name="Cai H."/>
            <person name="Collins K."/>
            <person name="Stewart B.A."/>
            <person name="Lee S.R."/>
            <person name="Wilamowska K."/>
            <person name="Weinberg Z."/>
            <person name="Ruzzo W.L."/>
            <person name="Wloga D."/>
            <person name="Gaertig J."/>
            <person name="Frankel J."/>
            <person name="Tsao C.-C."/>
            <person name="Gorovsky M.A."/>
            <person name="Keeling P.J."/>
            <person name="Waller R.F."/>
            <person name="Patron N.J."/>
            <person name="Cherry J.M."/>
            <person name="Stover N.A."/>
            <person name="Krieger C.J."/>
            <person name="del Toro C."/>
            <person name="Ryder H.F."/>
            <person name="Williamson S.C."/>
            <person name="Barbeau R.A."/>
            <person name="Hamilton E.P."/>
            <person name="Orias E."/>
        </authorList>
    </citation>
    <scope>NUCLEOTIDE SEQUENCE [LARGE SCALE GENOMIC DNA]</scope>
    <source>
        <strain evidence="3">SB210</strain>
    </source>
</reference>
<organism evidence="2 3">
    <name type="scientific">Tetrahymena thermophila (strain SB210)</name>
    <dbReference type="NCBI Taxonomy" id="312017"/>
    <lineage>
        <taxon>Eukaryota</taxon>
        <taxon>Sar</taxon>
        <taxon>Alveolata</taxon>
        <taxon>Ciliophora</taxon>
        <taxon>Intramacronucleata</taxon>
        <taxon>Oligohymenophorea</taxon>
        <taxon>Hymenostomatida</taxon>
        <taxon>Tetrahymenina</taxon>
        <taxon>Tetrahymenidae</taxon>
        <taxon>Tetrahymena</taxon>
    </lineage>
</organism>
<gene>
    <name evidence="2" type="ORF">TTHERM_000647479</name>
</gene>
<evidence type="ECO:0000313" key="2">
    <source>
        <dbReference type="EMBL" id="EWS71096.1"/>
    </source>
</evidence>
<evidence type="ECO:0000313" key="3">
    <source>
        <dbReference type="Proteomes" id="UP000009168"/>
    </source>
</evidence>
<accession>W7XBN8</accession>
<keyword evidence="3" id="KW-1185">Reference proteome</keyword>
<dbReference type="Proteomes" id="UP000009168">
    <property type="component" value="Unassembled WGS sequence"/>
</dbReference>
<feature type="transmembrane region" description="Helical" evidence="1">
    <location>
        <begin position="36"/>
        <end position="55"/>
    </location>
</feature>
<keyword evidence="1" id="KW-0472">Membrane</keyword>
<dbReference type="KEGG" id="tet:TTHERM_000647479"/>
<feature type="transmembrane region" description="Helical" evidence="1">
    <location>
        <begin position="310"/>
        <end position="332"/>
    </location>
</feature>
<evidence type="ECO:0000256" key="1">
    <source>
        <dbReference type="SAM" id="Phobius"/>
    </source>
</evidence>
<keyword evidence="1" id="KW-1133">Transmembrane helix</keyword>